<dbReference type="AlphaFoldDB" id="A0AAD5SCM1"/>
<dbReference type="InterPro" id="IPR018834">
    <property type="entry name" value="DNA/RNA-bd_Est1-type"/>
</dbReference>
<evidence type="ECO:0000313" key="3">
    <source>
        <dbReference type="Proteomes" id="UP001212841"/>
    </source>
</evidence>
<dbReference type="GO" id="GO:0005697">
    <property type="term" value="C:telomerase holoenzyme complex"/>
    <property type="evidence" value="ECO:0007669"/>
    <property type="project" value="TreeGrafter"/>
</dbReference>
<gene>
    <name evidence="2" type="primary">SMG5</name>
    <name evidence="2" type="ORF">HK097_008784</name>
</gene>
<evidence type="ECO:0000313" key="2">
    <source>
        <dbReference type="EMBL" id="KAJ3050251.1"/>
    </source>
</evidence>
<sequence length="557" mass="63494">MGTRKRRGEIQGPIWTDEQGDQIRSSLLELYEDIVLADTSLAATRGLDDKIWNLVFYPRIEELRNAYRKGNDPTQRQPIEIELNRQMDLAVFFYQTLVLTLRAQGGKSVDEYPISSQFLAGITSDFLAFHRYIYLLEEINVGHALKMQQAVTEGVWNMMAGQAGNEALHSWFRKAMVILVCSYNDLNLRFGATDNPSTRQKIRIAQTLTLTFLFELASLILGYLNSRSHEAGHEEDSAEQSDPALELLAPLAILCIWLEMDSGALEQYQMYGKTVAESQTLQERLLSFLRRLAIIVNNVSTFADTDGSDESVPEDEELLCLPSLRLYFAGLDPTSLCRAFGGKASSGRQRYTVRASRIARFGKRLAEDDKFDLFRFDEREGRFFVLDEEAKRKGMHKVMRVLATERLRDQVAALEQSVNALKDASRPIAVLDLDCYVNHLPKVKKWLMSRKCILVVASDVIDGLDRIKKGTELHNAHARDAIRYLEERFKYRSDSLVAQKHHETLKPWSSSGLFKIPSPNNTTLPPPRDLDPMSMDWEQETQQQSIFVPKGYREIVG</sequence>
<keyword evidence="3" id="KW-1185">Reference proteome</keyword>
<reference evidence="2" key="1">
    <citation type="submission" date="2020-05" db="EMBL/GenBank/DDBJ databases">
        <title>Phylogenomic resolution of chytrid fungi.</title>
        <authorList>
            <person name="Stajich J.E."/>
            <person name="Amses K."/>
            <person name="Simmons R."/>
            <person name="Seto K."/>
            <person name="Myers J."/>
            <person name="Bonds A."/>
            <person name="Quandt C.A."/>
            <person name="Barry K."/>
            <person name="Liu P."/>
            <person name="Grigoriev I."/>
            <person name="Longcore J.E."/>
            <person name="James T.Y."/>
        </authorList>
    </citation>
    <scope>NUCLEOTIDE SEQUENCE</scope>
    <source>
        <strain evidence="2">JEL0318</strain>
    </source>
</reference>
<dbReference type="InterPro" id="IPR011990">
    <property type="entry name" value="TPR-like_helical_dom_sf"/>
</dbReference>
<dbReference type="GO" id="GO:0042162">
    <property type="term" value="F:telomeric DNA binding"/>
    <property type="evidence" value="ECO:0007669"/>
    <property type="project" value="TreeGrafter"/>
</dbReference>
<name>A0AAD5SCM1_9FUNG</name>
<dbReference type="Proteomes" id="UP001212841">
    <property type="component" value="Unassembled WGS sequence"/>
</dbReference>
<dbReference type="EMBL" id="JADGJD010000537">
    <property type="protein sequence ID" value="KAJ3050251.1"/>
    <property type="molecule type" value="Genomic_DNA"/>
</dbReference>
<feature type="domain" description="DNA/RNA-binding" evidence="1">
    <location>
        <begin position="124"/>
        <end position="321"/>
    </location>
</feature>
<organism evidence="2 3">
    <name type="scientific">Rhizophlyctis rosea</name>
    <dbReference type="NCBI Taxonomy" id="64517"/>
    <lineage>
        <taxon>Eukaryota</taxon>
        <taxon>Fungi</taxon>
        <taxon>Fungi incertae sedis</taxon>
        <taxon>Chytridiomycota</taxon>
        <taxon>Chytridiomycota incertae sedis</taxon>
        <taxon>Chytridiomycetes</taxon>
        <taxon>Rhizophlyctidales</taxon>
        <taxon>Rhizophlyctidaceae</taxon>
        <taxon>Rhizophlyctis</taxon>
    </lineage>
</organism>
<protein>
    <submittedName>
        <fullName evidence="2">Protein smg5</fullName>
    </submittedName>
</protein>
<proteinExistence type="predicted"/>
<accession>A0AAD5SCM1</accession>
<feature type="non-terminal residue" evidence="2">
    <location>
        <position position="557"/>
    </location>
</feature>
<evidence type="ECO:0000259" key="1">
    <source>
        <dbReference type="Pfam" id="PF10373"/>
    </source>
</evidence>
<dbReference type="GO" id="GO:0000184">
    <property type="term" value="P:nuclear-transcribed mRNA catabolic process, nonsense-mediated decay"/>
    <property type="evidence" value="ECO:0007669"/>
    <property type="project" value="TreeGrafter"/>
</dbReference>
<dbReference type="Gene3D" id="3.40.50.1010">
    <property type="entry name" value="5'-nuclease"/>
    <property type="match status" value="1"/>
</dbReference>
<dbReference type="Gene3D" id="1.25.40.10">
    <property type="entry name" value="Tetratricopeptide repeat domain"/>
    <property type="match status" value="1"/>
</dbReference>
<dbReference type="SUPFAM" id="SSF48452">
    <property type="entry name" value="TPR-like"/>
    <property type="match status" value="1"/>
</dbReference>
<dbReference type="GO" id="GO:0070034">
    <property type="term" value="F:telomerase RNA binding"/>
    <property type="evidence" value="ECO:0007669"/>
    <property type="project" value="TreeGrafter"/>
</dbReference>
<dbReference type="Pfam" id="PF10373">
    <property type="entry name" value="EST1_DNA_bind"/>
    <property type="match status" value="1"/>
</dbReference>
<comment type="caution">
    <text evidence="2">The sequence shown here is derived from an EMBL/GenBank/DDBJ whole genome shotgun (WGS) entry which is preliminary data.</text>
</comment>
<dbReference type="PANTHER" id="PTHR15696:SF7">
    <property type="entry name" value="NONSENSE-MEDIATED MRNA DECAY FACTOR"/>
    <property type="match status" value="1"/>
</dbReference>
<dbReference type="PANTHER" id="PTHR15696">
    <property type="entry name" value="SMG-7 SUPPRESSOR WITH MORPHOLOGICAL EFFECT ON GENITALIA PROTEIN 7"/>
    <property type="match status" value="1"/>
</dbReference>
<dbReference type="InterPro" id="IPR045153">
    <property type="entry name" value="Est1/Ebs1-like"/>
</dbReference>